<evidence type="ECO:0000313" key="2">
    <source>
        <dbReference type="Proteomes" id="UP000248329"/>
    </source>
</evidence>
<sequence>MNSIYIRKGITALLAAAMIVSILVVTPAVAFEPTGSYYKYAHFTPSNSCFKGGYDVGGYVHSDGTGYLFVGNGQNCDMYTVSIPAGDDPNMHPDNPYATGPMASRTLNCSIGSYNYYADCGFHSGSINEFIVTEDAIYLGPQQYSSGTSNYAKIYKWTIDWDTLDWTPVGLVVDAKLPQNYYTQTLGYDEEHTTFYTGTASDRNVLSFQVGVDTEWQWEFKHTATPSGSHHDGLEYVAGKLWISDMTSAYILEYNYTGTGSFNGWEEENIFNYTGFPGCVEGMGFGPLGHFWASCGNNLFELGGGELQQELEGIPDQCIFSGEEFETFDLDDYMVGEVDHYAYSGNIQLSVSIDGDNNVTVTYPDDWTGNETITFTAYDADDEVIDSDDATFTVCPVPVVGDIPDQTTPFETFGLDDYLSGIDPEKVTWSASFACDGWTVDIDPLNVVAVTAPEGATEPCTITFTATTSCCNREASDSDNAIFIPNQLPNVTGAYPSMDCLWPPNHKFVDLTIEGVTDPDGDDVTITVTKITSDEPTASIEGAGGAKYAPDADPGCIGTAIARVRSERSGNEDGRVYEITFLASDGIGEPVEGTVQVKVPHDQSGDCVSIDSGQNYDATAVN</sequence>
<name>A0AC61L2J6_9EURY</name>
<reference evidence="1" key="1">
    <citation type="submission" date="2018-01" db="EMBL/GenBank/DDBJ databases">
        <authorList>
            <person name="Krukenberg V."/>
        </authorList>
    </citation>
    <scope>NUCLEOTIDE SEQUENCE</scope>
    <source>
        <strain evidence="1">E20ANME2</strain>
    </source>
</reference>
<dbReference type="Proteomes" id="UP000248329">
    <property type="component" value="Unassembled WGS sequence"/>
</dbReference>
<dbReference type="EMBL" id="PQXF01000015">
    <property type="protein sequence ID" value="PXF60543.1"/>
    <property type="molecule type" value="Genomic_DNA"/>
</dbReference>
<evidence type="ECO:0000313" key="1">
    <source>
        <dbReference type="EMBL" id="PXF60543.1"/>
    </source>
</evidence>
<comment type="caution">
    <text evidence="1">The sequence shown here is derived from an EMBL/GenBank/DDBJ whole genome shotgun (WGS) entry which is preliminary data.</text>
</comment>
<accession>A0AC61L2J6</accession>
<protein>
    <submittedName>
        <fullName evidence="1">Uncharacterized protein</fullName>
    </submittedName>
</protein>
<organism evidence="1 2">
    <name type="scientific">Candidatus Methanogaster sp</name>
    <dbReference type="NCBI Taxonomy" id="3386292"/>
    <lineage>
        <taxon>Archaea</taxon>
        <taxon>Methanobacteriati</taxon>
        <taxon>Methanobacteriota</taxon>
        <taxon>Stenosarchaea group</taxon>
        <taxon>Methanomicrobia</taxon>
        <taxon>Methanosarcinales</taxon>
        <taxon>ANME-2 cluster</taxon>
        <taxon>Candidatus Methanogasteraceae</taxon>
        <taxon>Candidatus Methanogaster</taxon>
    </lineage>
</organism>
<gene>
    <name evidence="1" type="ORF">C4B59_09155</name>
</gene>
<proteinExistence type="predicted"/>